<proteinExistence type="predicted"/>
<gene>
    <name evidence="3" type="ORF">DVS28_a0137</name>
</gene>
<accession>A0A346XRJ8</accession>
<dbReference type="AlphaFoldDB" id="A0A346XRJ8"/>
<evidence type="ECO:0000256" key="2">
    <source>
        <dbReference type="SAM" id="Phobius"/>
    </source>
</evidence>
<protein>
    <submittedName>
        <fullName evidence="3">Uncharacterized protein</fullName>
    </submittedName>
</protein>
<reference evidence="3 4" key="1">
    <citation type="submission" date="2018-09" db="EMBL/GenBank/DDBJ databases">
        <title>Complete genome sequence of Euzebya sp. DY32-46 isolated from seawater of Pacific Ocean.</title>
        <authorList>
            <person name="Xu L."/>
            <person name="Wu Y.-H."/>
            <person name="Xu X.-W."/>
        </authorList>
    </citation>
    <scope>NUCLEOTIDE SEQUENCE [LARGE SCALE GENOMIC DNA]</scope>
    <source>
        <strain evidence="3 4">DY32-46</strain>
    </source>
</reference>
<dbReference type="RefSeq" id="WP_114589734.1">
    <property type="nucleotide sequence ID" value="NZ_CP031165.1"/>
</dbReference>
<dbReference type="OrthoDB" id="9938768at2"/>
<keyword evidence="2" id="KW-0472">Membrane</keyword>
<evidence type="ECO:0000256" key="1">
    <source>
        <dbReference type="SAM" id="MobiDB-lite"/>
    </source>
</evidence>
<name>A0A346XRJ8_9ACTN</name>
<keyword evidence="2" id="KW-0812">Transmembrane</keyword>
<organism evidence="3 4">
    <name type="scientific">Euzebya pacifica</name>
    <dbReference type="NCBI Taxonomy" id="1608957"/>
    <lineage>
        <taxon>Bacteria</taxon>
        <taxon>Bacillati</taxon>
        <taxon>Actinomycetota</taxon>
        <taxon>Nitriliruptoria</taxon>
        <taxon>Euzebyales</taxon>
    </lineage>
</organism>
<feature type="compositionally biased region" description="Basic and acidic residues" evidence="1">
    <location>
        <begin position="66"/>
        <end position="86"/>
    </location>
</feature>
<dbReference type="EMBL" id="CP031165">
    <property type="protein sequence ID" value="AXV04845.1"/>
    <property type="molecule type" value="Genomic_DNA"/>
</dbReference>
<feature type="transmembrane region" description="Helical" evidence="2">
    <location>
        <begin position="101"/>
        <end position="121"/>
    </location>
</feature>
<keyword evidence="4" id="KW-1185">Reference proteome</keyword>
<keyword evidence="2" id="KW-1133">Transmembrane helix</keyword>
<sequence length="157" mass="17063">MSSYDNPRAPRSDVDDPPRVERLDDPRGPYDPDPLVDPVGHVDPADPVARAHDSKAARTVPIPRTDVGDRPVHAGDRPDIDHRETPEVVKDLREPDNRAKLLLLIAGLSALTFILVLVNTITLQSQGGDEPILVDGVPCLVDEAAGEGEEAVLYCQR</sequence>
<feature type="compositionally biased region" description="Basic and acidic residues" evidence="1">
    <location>
        <begin position="8"/>
        <end position="30"/>
    </location>
</feature>
<dbReference type="Proteomes" id="UP000264006">
    <property type="component" value="Chromosome"/>
</dbReference>
<feature type="region of interest" description="Disordered" evidence="1">
    <location>
        <begin position="1"/>
        <end position="86"/>
    </location>
</feature>
<dbReference type="KEGG" id="euz:DVS28_a0137"/>
<evidence type="ECO:0000313" key="3">
    <source>
        <dbReference type="EMBL" id="AXV04845.1"/>
    </source>
</evidence>
<evidence type="ECO:0000313" key="4">
    <source>
        <dbReference type="Proteomes" id="UP000264006"/>
    </source>
</evidence>